<protein>
    <submittedName>
        <fullName evidence="3">MerR family transcriptional regulator</fullName>
    </submittedName>
</protein>
<dbReference type="STRING" id="1776.BHQ18_13465"/>
<dbReference type="SUPFAM" id="SSF46955">
    <property type="entry name" value="Putative DNA-binding domain"/>
    <property type="match status" value="1"/>
</dbReference>
<dbReference type="GO" id="GO:0003700">
    <property type="term" value="F:DNA-binding transcription factor activity"/>
    <property type="evidence" value="ECO:0007669"/>
    <property type="project" value="InterPro"/>
</dbReference>
<dbReference type="EMBL" id="MIHA01000008">
    <property type="protein sequence ID" value="ODQ89899.1"/>
    <property type="molecule type" value="Genomic_DNA"/>
</dbReference>
<keyword evidence="4" id="KW-1185">Reference proteome</keyword>
<keyword evidence="1" id="KW-0238">DNA-binding</keyword>
<gene>
    <name evidence="3" type="ORF">BHQ18_13465</name>
</gene>
<dbReference type="SMART" id="SM00422">
    <property type="entry name" value="HTH_MERR"/>
    <property type="match status" value="1"/>
</dbReference>
<sequence>MAEYRLDELARISGVSTRNIRAYRERGLLDPPRRVGRSAYYDDYHLSQLRTINQLHRRGFNTAHIAEFFTSLRQGADLADILGIQRAVLGVRSDEREAPGAGSPGSLDVDPDGDEARQLLGYGLAEVVDGALVLSDPAVRAVVARSPDHLAYVRALLQIFEATREAIEGLAGGFVRSLDECVTARFGENYTAKPEEMDELSQIVRDYRDLWTGVVSSHLDQALQRKMAAADSDYTAGILLGGRRDPGARPTTP</sequence>
<evidence type="ECO:0000313" key="3">
    <source>
        <dbReference type="EMBL" id="ODQ89899.1"/>
    </source>
</evidence>
<feature type="domain" description="HTH merR-type" evidence="2">
    <location>
        <begin position="3"/>
        <end position="71"/>
    </location>
</feature>
<dbReference type="Gene3D" id="1.10.1660.10">
    <property type="match status" value="1"/>
</dbReference>
<dbReference type="Pfam" id="PF13411">
    <property type="entry name" value="MerR_1"/>
    <property type="match status" value="1"/>
</dbReference>
<name>A0A1E3RJ66_MYCFV</name>
<dbReference type="OrthoDB" id="3830374at2"/>
<dbReference type="PROSITE" id="PS50937">
    <property type="entry name" value="HTH_MERR_2"/>
    <property type="match status" value="1"/>
</dbReference>
<reference evidence="4" key="1">
    <citation type="submission" date="2016-09" db="EMBL/GenBank/DDBJ databases">
        <authorList>
            <person name="Greninger A.L."/>
            <person name="Jerome K.R."/>
            <person name="Mcnair B."/>
            <person name="Wallis C."/>
            <person name="Fang F."/>
        </authorList>
    </citation>
    <scope>NUCLEOTIDE SEQUENCE [LARGE SCALE GENOMIC DNA]</scope>
    <source>
        <strain evidence="4">M6</strain>
    </source>
</reference>
<dbReference type="AlphaFoldDB" id="A0A1E3RJ66"/>
<dbReference type="GO" id="GO:0003677">
    <property type="term" value="F:DNA binding"/>
    <property type="evidence" value="ECO:0007669"/>
    <property type="project" value="UniProtKB-KW"/>
</dbReference>
<accession>A0A1E3RJ66</accession>
<dbReference type="Proteomes" id="UP000094053">
    <property type="component" value="Unassembled WGS sequence"/>
</dbReference>
<organism evidence="3 4">
    <name type="scientific">Mycolicibacterium flavescens</name>
    <name type="common">Mycobacterium flavescens</name>
    <dbReference type="NCBI Taxonomy" id="1776"/>
    <lineage>
        <taxon>Bacteria</taxon>
        <taxon>Bacillati</taxon>
        <taxon>Actinomycetota</taxon>
        <taxon>Actinomycetes</taxon>
        <taxon>Mycobacteriales</taxon>
        <taxon>Mycobacteriaceae</taxon>
        <taxon>Mycolicibacterium</taxon>
    </lineage>
</organism>
<dbReference type="InterPro" id="IPR009061">
    <property type="entry name" value="DNA-bd_dom_put_sf"/>
</dbReference>
<dbReference type="InterPro" id="IPR047057">
    <property type="entry name" value="MerR_fam"/>
</dbReference>
<dbReference type="InterPro" id="IPR000551">
    <property type="entry name" value="MerR-type_HTH_dom"/>
</dbReference>
<dbReference type="PANTHER" id="PTHR30204">
    <property type="entry name" value="REDOX-CYCLING DRUG-SENSING TRANSCRIPTIONAL ACTIVATOR SOXR"/>
    <property type="match status" value="1"/>
</dbReference>
<dbReference type="PANTHER" id="PTHR30204:SF93">
    <property type="entry name" value="HTH MERR-TYPE DOMAIN-CONTAINING PROTEIN"/>
    <property type="match status" value="1"/>
</dbReference>
<evidence type="ECO:0000313" key="4">
    <source>
        <dbReference type="Proteomes" id="UP000094053"/>
    </source>
</evidence>
<comment type="caution">
    <text evidence="3">The sequence shown here is derived from an EMBL/GenBank/DDBJ whole genome shotgun (WGS) entry which is preliminary data.</text>
</comment>
<evidence type="ECO:0000256" key="1">
    <source>
        <dbReference type="ARBA" id="ARBA00023125"/>
    </source>
</evidence>
<proteinExistence type="predicted"/>
<dbReference type="RefSeq" id="WP_069414113.1">
    <property type="nucleotide sequence ID" value="NZ_JACKUL010000024.1"/>
</dbReference>
<evidence type="ECO:0000259" key="2">
    <source>
        <dbReference type="PROSITE" id="PS50937"/>
    </source>
</evidence>